<proteinExistence type="predicted"/>
<dbReference type="GO" id="GO:0009451">
    <property type="term" value="P:RNA modification"/>
    <property type="evidence" value="ECO:0007669"/>
    <property type="project" value="InterPro"/>
</dbReference>
<dbReference type="AlphaFoldDB" id="W1PU68"/>
<dbReference type="PANTHER" id="PTHR47926">
    <property type="entry name" value="PENTATRICOPEPTIDE REPEAT-CONTAINING PROTEIN"/>
    <property type="match status" value="1"/>
</dbReference>
<reference evidence="2" key="1">
    <citation type="journal article" date="2013" name="Science">
        <title>The Amborella genome and the evolution of flowering plants.</title>
        <authorList>
            <consortium name="Amborella Genome Project"/>
        </authorList>
    </citation>
    <scope>NUCLEOTIDE SEQUENCE [LARGE SCALE GENOMIC DNA]</scope>
</reference>
<accession>W1PU68</accession>
<evidence type="ECO:0000313" key="1">
    <source>
        <dbReference type="EMBL" id="ERN11608.1"/>
    </source>
</evidence>
<keyword evidence="2" id="KW-1185">Reference proteome</keyword>
<organism evidence="1 2">
    <name type="scientific">Amborella trichopoda</name>
    <dbReference type="NCBI Taxonomy" id="13333"/>
    <lineage>
        <taxon>Eukaryota</taxon>
        <taxon>Viridiplantae</taxon>
        <taxon>Streptophyta</taxon>
        <taxon>Embryophyta</taxon>
        <taxon>Tracheophyta</taxon>
        <taxon>Spermatophyta</taxon>
        <taxon>Magnoliopsida</taxon>
        <taxon>Amborellales</taxon>
        <taxon>Amborellaceae</taxon>
        <taxon>Amborella</taxon>
    </lineage>
</organism>
<dbReference type="InterPro" id="IPR046960">
    <property type="entry name" value="PPR_At4g14850-like_plant"/>
</dbReference>
<dbReference type="Proteomes" id="UP000017836">
    <property type="component" value="Unassembled WGS sequence"/>
</dbReference>
<dbReference type="Gramene" id="ERN11608">
    <property type="protein sequence ID" value="ERN11608"/>
    <property type="gene ID" value="AMTR_s00022p00189600"/>
</dbReference>
<dbReference type="PANTHER" id="PTHR47926:SF453">
    <property type="entry name" value="PENTATRICOPEPTIDE REPEAT (PPR) SUPERFAMILY PROTEIN"/>
    <property type="match status" value="1"/>
</dbReference>
<dbReference type="InterPro" id="IPR046848">
    <property type="entry name" value="E_motif"/>
</dbReference>
<dbReference type="GO" id="GO:0003723">
    <property type="term" value="F:RNA binding"/>
    <property type="evidence" value="ECO:0007669"/>
    <property type="project" value="InterPro"/>
</dbReference>
<dbReference type="eggNOG" id="KOG4197">
    <property type="taxonomic scope" value="Eukaryota"/>
</dbReference>
<dbReference type="EMBL" id="KI392687">
    <property type="protein sequence ID" value="ERN11608.1"/>
    <property type="molecule type" value="Genomic_DNA"/>
</dbReference>
<gene>
    <name evidence="1" type="ORF">AMTR_s00022p00189600</name>
</gene>
<name>W1PU68_AMBTC</name>
<sequence>MDNLLARARHLSEAYELARDMPSEIVNESVIGTLFGGCKIHPNMDLAEKFREKVVYEIWKLCSIVEYIYGAAEKWEGVEDVRKVMSEIGVHKRPGCSWI</sequence>
<protein>
    <submittedName>
        <fullName evidence="1">Uncharacterized protein</fullName>
    </submittedName>
</protein>
<dbReference type="Pfam" id="PF20431">
    <property type="entry name" value="E_motif"/>
    <property type="match status" value="1"/>
</dbReference>
<dbReference type="HOGENOM" id="CLU_2323535_0_0_1"/>
<evidence type="ECO:0000313" key="2">
    <source>
        <dbReference type="Proteomes" id="UP000017836"/>
    </source>
</evidence>